<dbReference type="PANTHER" id="PTHR33169">
    <property type="entry name" value="PADR-FAMILY TRANSCRIPTIONAL REGULATOR"/>
    <property type="match status" value="1"/>
</dbReference>
<dbReference type="Pfam" id="PF03551">
    <property type="entry name" value="PadR"/>
    <property type="match status" value="1"/>
</dbReference>
<evidence type="ECO:0000313" key="3">
    <source>
        <dbReference type="EMBL" id="CAB3393277.1"/>
    </source>
</evidence>
<evidence type="ECO:0000256" key="1">
    <source>
        <dbReference type="SAM" id="MobiDB-lite"/>
    </source>
</evidence>
<feature type="compositionally biased region" description="Basic and acidic residues" evidence="1">
    <location>
        <begin position="144"/>
        <end position="163"/>
    </location>
</feature>
<feature type="region of interest" description="Disordered" evidence="1">
    <location>
        <begin position="132"/>
        <end position="163"/>
    </location>
</feature>
<proteinExistence type="predicted"/>
<feature type="domain" description="Transcription regulator PadR N-terminal" evidence="2">
    <location>
        <begin position="23"/>
        <end position="94"/>
    </location>
</feature>
<dbReference type="InterPro" id="IPR052509">
    <property type="entry name" value="Metal_resp_DNA-bind_regulator"/>
</dbReference>
<dbReference type="InterPro" id="IPR036388">
    <property type="entry name" value="WH-like_DNA-bd_sf"/>
</dbReference>
<protein>
    <submittedName>
        <fullName evidence="3">Transcriptional regulator, PadR-like family</fullName>
    </submittedName>
</protein>
<dbReference type="Proteomes" id="UP000502196">
    <property type="component" value="Chromosome"/>
</dbReference>
<dbReference type="InterPro" id="IPR005149">
    <property type="entry name" value="Tscrpt_reg_PadR_N"/>
</dbReference>
<dbReference type="Gene3D" id="1.10.10.10">
    <property type="entry name" value="Winged helix-like DNA-binding domain superfamily/Winged helix DNA-binding domain"/>
    <property type="match status" value="1"/>
</dbReference>
<dbReference type="NCBIfam" id="TIGR02719">
    <property type="entry name" value="repress_PhaQ"/>
    <property type="match status" value="1"/>
</dbReference>
<dbReference type="InterPro" id="IPR036390">
    <property type="entry name" value="WH_DNA-bd_sf"/>
</dbReference>
<evidence type="ECO:0000259" key="2">
    <source>
        <dbReference type="Pfam" id="PF03551"/>
    </source>
</evidence>
<sequence>MMETPMERGLLGKAPKNFLLPYILLILREVPVHGYELVQKLAVFGFQDVDRGNVYRILRQLEKDHYVQSEWNTETAGPAKRLYSLTDAGEAYLRLYAAELERYQSMLDQFFRTYSSILNLYNPFLGVSGGPLTDPANSTKTGRSHHDPGHPKSKETRENDLPE</sequence>
<accession>A0A6F9E9Q9</accession>
<dbReference type="AlphaFoldDB" id="A0A6F9E9Q9"/>
<name>A0A6F9E9Q9_9BACL</name>
<dbReference type="EMBL" id="LR792683">
    <property type="protein sequence ID" value="CAB3393277.1"/>
    <property type="molecule type" value="Genomic_DNA"/>
</dbReference>
<gene>
    <name evidence="3" type="ORF">COOX1_1829</name>
</gene>
<dbReference type="PANTHER" id="PTHR33169:SF14">
    <property type="entry name" value="TRANSCRIPTIONAL REGULATOR RV3488"/>
    <property type="match status" value="1"/>
</dbReference>
<evidence type="ECO:0000313" key="4">
    <source>
        <dbReference type="Proteomes" id="UP000502196"/>
    </source>
</evidence>
<dbReference type="SUPFAM" id="SSF46785">
    <property type="entry name" value="Winged helix' DNA-binding domain"/>
    <property type="match status" value="1"/>
</dbReference>
<reference evidence="3 4" key="1">
    <citation type="submission" date="2020-04" db="EMBL/GenBank/DDBJ databases">
        <authorList>
            <person name="Hogendoorn C."/>
        </authorList>
    </citation>
    <scope>NUCLEOTIDE SEQUENCE [LARGE SCALE GENOMIC DNA]</scope>
    <source>
        <strain evidence="3">COOX1</strain>
    </source>
</reference>
<dbReference type="RefSeq" id="WP_232059662.1">
    <property type="nucleotide sequence ID" value="NZ_CP047972.1"/>
</dbReference>
<dbReference type="InterPro" id="IPR014091">
    <property type="entry name" value="Tscrpt_rep_PHB_PhaQ"/>
</dbReference>
<organism evidence="3 4">
    <name type="scientific">Kyrpidia spormannii</name>
    <dbReference type="NCBI Taxonomy" id="2055160"/>
    <lineage>
        <taxon>Bacteria</taxon>
        <taxon>Bacillati</taxon>
        <taxon>Bacillota</taxon>
        <taxon>Bacilli</taxon>
        <taxon>Bacillales</taxon>
        <taxon>Alicyclobacillaceae</taxon>
        <taxon>Kyrpidia</taxon>
    </lineage>
</organism>